<accession>A0A7S0HH88</accession>
<organism evidence="1">
    <name type="scientific">Hanusia phi</name>
    <dbReference type="NCBI Taxonomy" id="3032"/>
    <lineage>
        <taxon>Eukaryota</taxon>
        <taxon>Cryptophyceae</taxon>
        <taxon>Pyrenomonadales</taxon>
        <taxon>Geminigeraceae</taxon>
        <taxon>Hanusia</taxon>
    </lineage>
</organism>
<protein>
    <submittedName>
        <fullName evidence="1">Uncharacterized protein</fullName>
    </submittedName>
</protein>
<name>A0A7S0HH88_9CRYP</name>
<dbReference type="AlphaFoldDB" id="A0A7S0HH88"/>
<evidence type="ECO:0000313" key="1">
    <source>
        <dbReference type="EMBL" id="CAD8476913.1"/>
    </source>
</evidence>
<reference evidence="1" key="1">
    <citation type="submission" date="2021-01" db="EMBL/GenBank/DDBJ databases">
        <authorList>
            <person name="Corre E."/>
            <person name="Pelletier E."/>
            <person name="Niang G."/>
            <person name="Scheremetjew M."/>
            <person name="Finn R."/>
            <person name="Kale V."/>
            <person name="Holt S."/>
            <person name="Cochrane G."/>
            <person name="Meng A."/>
            <person name="Brown T."/>
            <person name="Cohen L."/>
        </authorList>
    </citation>
    <scope>NUCLEOTIDE SEQUENCE</scope>
    <source>
        <strain evidence="1">CCMP325</strain>
    </source>
</reference>
<sequence>MKFNFWEPYEKEIVSMLKNGLQIGNDQLEVVCFFRADLAGHNGLLEQGGVNDASGKFCIHCEETSEAKRAGNFISLSETNARDGKSLRQFCDSYELFPADIELLNKLLGVFADQGISDMIDSSDAQQLLLERYFTSENQQKLRSCFQHPDRIMPDGVVLPFLNICKISRECTHLKDAGFHSIHFIYCALHLKLRFVNLLLNYVYEVAANQSKVAHVNRILKNFHVNMELKNDRDQQRQLNGKMCKRFMNAFPAIMDLLLPDSDDGKRQEWKVAIDDWNHIIQVLSCQYYDKISATDAKQLPTRIRSFCVKLINLVGDVKRLQSFYFHSMLVGHIGEQFTYLYEEFGIPIGLLSLSPIEKRHEAFGRRAYKKAIPEINSYTSGNCKSELQPGDGEPKDANSARSFYTLMNLLLQTYNPEICVDDESYVDDET</sequence>
<proteinExistence type="predicted"/>
<dbReference type="EMBL" id="HBEO01009410">
    <property type="protein sequence ID" value="CAD8476913.1"/>
    <property type="molecule type" value="Transcribed_RNA"/>
</dbReference>
<gene>
    <name evidence="1" type="ORF">HPHI1048_LOCUS6578</name>
</gene>